<evidence type="ECO:0000313" key="12">
    <source>
        <dbReference type="Proteomes" id="UP000094527"/>
    </source>
</evidence>
<sequence>MAQHSLNSSEIIKTDFDIVTGTNYTFQTNFFRSNSIPVSNALPRDMKFNDGHLLAVIVGPLLMILSAIGNITVFVVIVRLRLKGKISRINLFLLHLSIADLLVTFLMMPLEIGWNATVSWQAGNFMCRFMSFFRIFGLYLSSFMLVGISLDRYVAVLKPLKNADANKRARILISSAWIASTVFSLPQSFIFHVEKHPKFKWYEQCVTFNSFPSRVVELFYNFFGFFFLYGFPLVMIIFCYSSILLKIYSVGSQNANGQELRRSNMETLVRAKTRMLKMTIIIVATFFVCWTPYNVISLSAQEVDPRVQKALFMFACVNSCVNPLIYGLFHFRRNNTTVTNTGSAPTSFRYRRERNWFNFLGIWKLGQCYGSKQTKDSSEAVRQANSLSRSGSVNMILLRTNETLSVLPDQEAGKMSPITQIMKYNTTPIESCQPSSSIQHAVVEHNGETDMNILRVTSHPWNHNTVVRKDIKVTCAVTTDNKFIIDALTTHNIHRAKHHSPPLALSEDLCRVAQAHVNQMAAKNSIDLVDVPFISFGYGEIRYKSTGPVNLGGEIVTFWHSGVEKYNFDLNDFRKTALQKPLHEQSGRKPRKWE</sequence>
<feature type="domain" description="G-protein coupled receptors family 1 profile" evidence="10">
    <location>
        <begin position="69"/>
        <end position="326"/>
    </location>
</feature>
<evidence type="ECO:0000256" key="3">
    <source>
        <dbReference type="ARBA" id="ARBA00022475"/>
    </source>
</evidence>
<organism evidence="11 12">
    <name type="scientific">Orchesella cincta</name>
    <name type="common">Springtail</name>
    <name type="synonym">Podura cincta</name>
    <dbReference type="NCBI Taxonomy" id="48709"/>
    <lineage>
        <taxon>Eukaryota</taxon>
        <taxon>Metazoa</taxon>
        <taxon>Ecdysozoa</taxon>
        <taxon>Arthropoda</taxon>
        <taxon>Hexapoda</taxon>
        <taxon>Collembola</taxon>
        <taxon>Entomobryomorpha</taxon>
        <taxon>Entomobryoidea</taxon>
        <taxon>Orchesellidae</taxon>
        <taxon>Orchesellinae</taxon>
        <taxon>Orchesella</taxon>
    </lineage>
</organism>
<dbReference type="STRING" id="48709.A0A1D2MJR5"/>
<dbReference type="SUPFAM" id="SSF81321">
    <property type="entry name" value="Family A G protein-coupled receptor-like"/>
    <property type="match status" value="1"/>
</dbReference>
<keyword evidence="3" id="KW-1003">Cell membrane</keyword>
<keyword evidence="6 9" id="KW-0472">Membrane</keyword>
<dbReference type="GO" id="GO:0097003">
    <property type="term" value="F:adipokinetic hormone receptor activity"/>
    <property type="evidence" value="ECO:0007669"/>
    <property type="project" value="TreeGrafter"/>
</dbReference>
<evidence type="ECO:0000313" key="11">
    <source>
        <dbReference type="EMBL" id="ODM93171.1"/>
    </source>
</evidence>
<evidence type="ECO:0000256" key="9">
    <source>
        <dbReference type="SAM" id="Phobius"/>
    </source>
</evidence>
<dbReference type="PANTHER" id="PTHR24241">
    <property type="entry name" value="NEUROPEPTIDE RECEPTOR-RELATED G-PROTEIN COUPLED RECEPTOR"/>
    <property type="match status" value="1"/>
</dbReference>
<dbReference type="Gene3D" id="3.40.33.10">
    <property type="entry name" value="CAP"/>
    <property type="match status" value="1"/>
</dbReference>
<dbReference type="InterPro" id="IPR035940">
    <property type="entry name" value="CAP_sf"/>
</dbReference>
<evidence type="ECO:0000256" key="4">
    <source>
        <dbReference type="ARBA" id="ARBA00022692"/>
    </source>
</evidence>
<dbReference type="Pfam" id="PF00001">
    <property type="entry name" value="7tm_1"/>
    <property type="match status" value="1"/>
</dbReference>
<keyword evidence="8" id="KW-0297">G-protein coupled receptor</keyword>
<comment type="similarity">
    <text evidence="2 8">Belongs to the G-protein coupled receptor 1 family.</text>
</comment>
<evidence type="ECO:0000256" key="8">
    <source>
        <dbReference type="RuleBase" id="RU000688"/>
    </source>
</evidence>
<dbReference type="PRINTS" id="PR00237">
    <property type="entry name" value="GPCRRHODOPSN"/>
</dbReference>
<evidence type="ECO:0000259" key="10">
    <source>
        <dbReference type="PROSITE" id="PS50262"/>
    </source>
</evidence>
<dbReference type="InterPro" id="IPR000276">
    <property type="entry name" value="GPCR_Rhodpsn"/>
</dbReference>
<keyword evidence="5 9" id="KW-1133">Transmembrane helix</keyword>
<dbReference type="EMBL" id="LJIJ01001055">
    <property type="protein sequence ID" value="ODM93171.1"/>
    <property type="molecule type" value="Genomic_DNA"/>
</dbReference>
<keyword evidence="12" id="KW-1185">Reference proteome</keyword>
<dbReference type="PROSITE" id="PS50262">
    <property type="entry name" value="G_PROTEIN_RECEP_F1_2"/>
    <property type="match status" value="1"/>
</dbReference>
<dbReference type="SUPFAM" id="SSF55797">
    <property type="entry name" value="PR-1-like"/>
    <property type="match status" value="1"/>
</dbReference>
<name>A0A1D2MJR5_ORCCI</name>
<feature type="transmembrane region" description="Helical" evidence="9">
    <location>
        <begin position="129"/>
        <end position="150"/>
    </location>
</feature>
<dbReference type="OrthoDB" id="6435638at2759"/>
<comment type="caution">
    <text evidence="11">The sequence shown here is derived from an EMBL/GenBank/DDBJ whole genome shotgun (WGS) entry which is preliminary data.</text>
</comment>
<keyword evidence="8" id="KW-0807">Transducer</keyword>
<dbReference type="PANTHER" id="PTHR24241:SF59">
    <property type="entry name" value="ADIPOKINETIC HORMONE RECEPTOR, ISOFORM C"/>
    <property type="match status" value="1"/>
</dbReference>
<feature type="transmembrane region" description="Helical" evidence="9">
    <location>
        <begin position="89"/>
        <end position="109"/>
    </location>
</feature>
<reference evidence="11 12" key="1">
    <citation type="journal article" date="2016" name="Genome Biol. Evol.">
        <title>Gene Family Evolution Reflects Adaptation to Soil Environmental Stressors in the Genome of the Collembolan Orchesella cincta.</title>
        <authorList>
            <person name="Faddeeva-Vakhrusheva A."/>
            <person name="Derks M.F."/>
            <person name="Anvar S.Y."/>
            <person name="Agamennone V."/>
            <person name="Suring W."/>
            <person name="Smit S."/>
            <person name="van Straalen N.M."/>
            <person name="Roelofs D."/>
        </authorList>
    </citation>
    <scope>NUCLEOTIDE SEQUENCE [LARGE SCALE GENOMIC DNA]</scope>
    <source>
        <tissue evidence="11">Mixed pool</tissue>
    </source>
</reference>
<dbReference type="GO" id="GO:0004930">
    <property type="term" value="F:G protein-coupled receptor activity"/>
    <property type="evidence" value="ECO:0007669"/>
    <property type="project" value="UniProtKB-KW"/>
</dbReference>
<evidence type="ECO:0000256" key="7">
    <source>
        <dbReference type="ARBA" id="ARBA00023170"/>
    </source>
</evidence>
<proteinExistence type="inferred from homology"/>
<dbReference type="GO" id="GO:0042277">
    <property type="term" value="F:peptide binding"/>
    <property type="evidence" value="ECO:0007669"/>
    <property type="project" value="TreeGrafter"/>
</dbReference>
<comment type="subcellular location">
    <subcellularLocation>
        <location evidence="1">Cell membrane</location>
        <topology evidence="1">Multi-pass membrane protein</topology>
    </subcellularLocation>
</comment>
<dbReference type="Proteomes" id="UP000094527">
    <property type="component" value="Unassembled WGS sequence"/>
</dbReference>
<evidence type="ECO:0000256" key="1">
    <source>
        <dbReference type="ARBA" id="ARBA00004651"/>
    </source>
</evidence>
<gene>
    <name evidence="11" type="ORF">Ocin01_13512</name>
</gene>
<protein>
    <submittedName>
        <fullName evidence="11">Gonadotropin-releasing hormone II receptor</fullName>
    </submittedName>
</protein>
<dbReference type="Pfam" id="PF00188">
    <property type="entry name" value="CAP"/>
    <property type="match status" value="1"/>
</dbReference>
<accession>A0A1D2MJR5</accession>
<feature type="transmembrane region" description="Helical" evidence="9">
    <location>
        <begin position="310"/>
        <end position="329"/>
    </location>
</feature>
<dbReference type="PROSITE" id="PS00237">
    <property type="entry name" value="G_PROTEIN_RECEP_F1_1"/>
    <property type="match status" value="1"/>
</dbReference>
<dbReference type="Gene3D" id="1.20.1070.10">
    <property type="entry name" value="Rhodopsin 7-helix transmembrane proteins"/>
    <property type="match status" value="1"/>
</dbReference>
<dbReference type="GO" id="GO:0005886">
    <property type="term" value="C:plasma membrane"/>
    <property type="evidence" value="ECO:0007669"/>
    <property type="project" value="UniProtKB-SubCell"/>
</dbReference>
<dbReference type="InterPro" id="IPR017452">
    <property type="entry name" value="GPCR_Rhodpsn_7TM"/>
</dbReference>
<evidence type="ECO:0000256" key="6">
    <source>
        <dbReference type="ARBA" id="ARBA00023136"/>
    </source>
</evidence>
<keyword evidence="7 8" id="KW-0675">Receptor</keyword>
<dbReference type="GO" id="GO:0032870">
    <property type="term" value="P:cellular response to hormone stimulus"/>
    <property type="evidence" value="ECO:0007669"/>
    <property type="project" value="TreeGrafter"/>
</dbReference>
<evidence type="ECO:0000256" key="2">
    <source>
        <dbReference type="ARBA" id="ARBA00010663"/>
    </source>
</evidence>
<feature type="transmembrane region" description="Helical" evidence="9">
    <location>
        <begin position="53"/>
        <end position="77"/>
    </location>
</feature>
<feature type="transmembrane region" description="Helical" evidence="9">
    <location>
        <begin position="171"/>
        <end position="191"/>
    </location>
</feature>
<feature type="transmembrane region" description="Helical" evidence="9">
    <location>
        <begin position="278"/>
        <end position="298"/>
    </location>
</feature>
<feature type="transmembrane region" description="Helical" evidence="9">
    <location>
        <begin position="218"/>
        <end position="240"/>
    </location>
</feature>
<keyword evidence="4 8" id="KW-0812">Transmembrane</keyword>
<dbReference type="InterPro" id="IPR014044">
    <property type="entry name" value="CAP_dom"/>
</dbReference>
<evidence type="ECO:0000256" key="5">
    <source>
        <dbReference type="ARBA" id="ARBA00022989"/>
    </source>
</evidence>
<dbReference type="AlphaFoldDB" id="A0A1D2MJR5"/>